<protein>
    <submittedName>
        <fullName evidence="1">Uncharacterized protein</fullName>
    </submittedName>
</protein>
<gene>
    <name evidence="1" type="ORF">SK91_03261</name>
</gene>
<comment type="caution">
    <text evidence="1">The sequence shown here is derived from an EMBL/GenBank/DDBJ whole genome shotgun (WGS) entry which is preliminary data.</text>
</comment>
<name>A0ABR5GCC6_9ENTR</name>
<dbReference type="EMBL" id="LEUS01000021">
    <property type="protein sequence ID" value="KLY30972.1"/>
    <property type="molecule type" value="Genomic_DNA"/>
</dbReference>
<accession>A0ABR5GCC6</accession>
<evidence type="ECO:0000313" key="1">
    <source>
        <dbReference type="EMBL" id="KLY30972.1"/>
    </source>
</evidence>
<feature type="non-terminal residue" evidence="1">
    <location>
        <position position="33"/>
    </location>
</feature>
<dbReference type="Proteomes" id="UP000036305">
    <property type="component" value="Unassembled WGS sequence"/>
</dbReference>
<organism evidence="1 2">
    <name type="scientific">Klebsiella michiganensis</name>
    <dbReference type="NCBI Taxonomy" id="1134687"/>
    <lineage>
        <taxon>Bacteria</taxon>
        <taxon>Pseudomonadati</taxon>
        <taxon>Pseudomonadota</taxon>
        <taxon>Gammaproteobacteria</taxon>
        <taxon>Enterobacterales</taxon>
        <taxon>Enterobacteriaceae</taxon>
        <taxon>Klebsiella/Raoultella group</taxon>
        <taxon>Klebsiella</taxon>
    </lineage>
</organism>
<reference evidence="1 2" key="1">
    <citation type="submission" date="2015-06" db="EMBL/GenBank/DDBJ databases">
        <title>The Genome Sequence of None.</title>
        <authorList>
            <consortium name="The Broad Institute Genomics Platform"/>
            <consortium name="The Broad Institute Genome Sequencing Center for Infectious Disease"/>
            <person name="Earl A.M."/>
            <person name="Onderdonk A.B."/>
            <person name="Kirby J."/>
            <person name="Ferraro M.J."/>
            <person name="Huang S."/>
            <person name="Spencer M."/>
            <person name="Fodor A."/>
            <person name="Hooper D."/>
            <person name="Dekker J."/>
            <person name="O'Brien T."/>
            <person name="Quan V."/>
            <person name="Gombosev A."/>
            <person name="Delaney M."/>
            <person name="DuBois A."/>
            <person name="Ernst C."/>
            <person name="Kim D.S."/>
            <person name="Rossman W."/>
            <person name="Gohs F."/>
            <person name="Petruso H."/>
            <person name="Nozar T."/>
            <person name="Mougeot F."/>
            <person name="Manson-McGuire A."/>
            <person name="Young S."/>
            <person name="Abouelleil A."/>
            <person name="Cao P."/>
            <person name="Chapman S.B."/>
            <person name="Griggs A."/>
            <person name="Priest M."/>
            <person name="Shea T."/>
            <person name="Wortman I."/>
            <person name="Wortman J.R."/>
            <person name="Nusbaum C."/>
            <person name="Birren B."/>
        </authorList>
    </citation>
    <scope>NUCLEOTIDE SEQUENCE [LARGE SCALE GENOMIC DNA]</scope>
    <source>
        <strain evidence="1 2">MGH87</strain>
    </source>
</reference>
<proteinExistence type="predicted"/>
<evidence type="ECO:0000313" key="2">
    <source>
        <dbReference type="Proteomes" id="UP000036305"/>
    </source>
</evidence>
<keyword evidence="2" id="KW-1185">Reference proteome</keyword>
<sequence length="33" mass="3736">MTVHDAIPKRKRLNVQLHTFYKTPASDGGGFCF</sequence>